<evidence type="ECO:0000256" key="1">
    <source>
        <dbReference type="SAM" id="MobiDB-lite"/>
    </source>
</evidence>
<gene>
    <name evidence="2" type="ORF">NDU88_007056</name>
</gene>
<sequence>MQSGPHGPSPLSRSSPLPSVPVSLTTGRSLAVTRGQCFQGSPVSRLVVLGKSRAGSAQCPSSPARPSFSALCGALTSGPRQVQAGAGRPAASTSPCFRTPILSPGALRCDPAFGGYLRCPDLPLLSLGSAM</sequence>
<reference evidence="2" key="1">
    <citation type="journal article" date="2022" name="bioRxiv">
        <title>Sequencing and chromosome-scale assembly of the giantPleurodeles waltlgenome.</title>
        <authorList>
            <person name="Brown T."/>
            <person name="Elewa A."/>
            <person name="Iarovenko S."/>
            <person name="Subramanian E."/>
            <person name="Araus A.J."/>
            <person name="Petzold A."/>
            <person name="Susuki M."/>
            <person name="Suzuki K.-i.T."/>
            <person name="Hayashi T."/>
            <person name="Toyoda A."/>
            <person name="Oliveira C."/>
            <person name="Osipova E."/>
            <person name="Leigh N.D."/>
            <person name="Simon A."/>
            <person name="Yun M.H."/>
        </authorList>
    </citation>
    <scope>NUCLEOTIDE SEQUENCE</scope>
    <source>
        <strain evidence="2">20211129_DDA</strain>
        <tissue evidence="2">Liver</tissue>
    </source>
</reference>
<dbReference type="EMBL" id="JANPWB010000011">
    <property type="protein sequence ID" value="KAJ1128681.1"/>
    <property type="molecule type" value="Genomic_DNA"/>
</dbReference>
<keyword evidence="3" id="KW-1185">Reference proteome</keyword>
<accession>A0AAV7PMV2</accession>
<feature type="region of interest" description="Disordered" evidence="1">
    <location>
        <begin position="1"/>
        <end position="23"/>
    </location>
</feature>
<dbReference type="Proteomes" id="UP001066276">
    <property type="component" value="Chromosome 7"/>
</dbReference>
<name>A0AAV7PMV2_PLEWA</name>
<organism evidence="2 3">
    <name type="scientific">Pleurodeles waltl</name>
    <name type="common">Iberian ribbed newt</name>
    <dbReference type="NCBI Taxonomy" id="8319"/>
    <lineage>
        <taxon>Eukaryota</taxon>
        <taxon>Metazoa</taxon>
        <taxon>Chordata</taxon>
        <taxon>Craniata</taxon>
        <taxon>Vertebrata</taxon>
        <taxon>Euteleostomi</taxon>
        <taxon>Amphibia</taxon>
        <taxon>Batrachia</taxon>
        <taxon>Caudata</taxon>
        <taxon>Salamandroidea</taxon>
        <taxon>Salamandridae</taxon>
        <taxon>Pleurodelinae</taxon>
        <taxon>Pleurodeles</taxon>
    </lineage>
</organism>
<evidence type="ECO:0000313" key="3">
    <source>
        <dbReference type="Proteomes" id="UP001066276"/>
    </source>
</evidence>
<protein>
    <submittedName>
        <fullName evidence="2">Uncharacterized protein</fullName>
    </submittedName>
</protein>
<proteinExistence type="predicted"/>
<evidence type="ECO:0000313" key="2">
    <source>
        <dbReference type="EMBL" id="KAJ1128681.1"/>
    </source>
</evidence>
<dbReference type="AlphaFoldDB" id="A0AAV7PMV2"/>
<comment type="caution">
    <text evidence="2">The sequence shown here is derived from an EMBL/GenBank/DDBJ whole genome shotgun (WGS) entry which is preliminary data.</text>
</comment>